<dbReference type="InterPro" id="IPR050624">
    <property type="entry name" value="HTH-type_Tx_Regulator"/>
</dbReference>
<protein>
    <submittedName>
        <fullName evidence="4">Transcriptional regulator, TetR family</fullName>
    </submittedName>
</protein>
<reference evidence="4 5" key="1">
    <citation type="journal article" date="2006" name="Nat. Genet.">
        <title>The multidrug-resistant human pathogen Clostridium difficile has a highly mobile, mosaic genome.</title>
        <authorList>
            <person name="Sebaihia M."/>
            <person name="Wren B.W."/>
            <person name="Mullany P."/>
            <person name="Fairweather N.F."/>
            <person name="Minton N."/>
            <person name="Stabler R."/>
            <person name="Thomson N.R."/>
            <person name="Roberts A.P."/>
            <person name="Cerdeno-Tarraga A.M."/>
            <person name="Wang H."/>
            <person name="Holden M.T.G."/>
            <person name="Wright A."/>
            <person name="Churcher C."/>
            <person name="Quail M.A."/>
            <person name="Baker S."/>
            <person name="Bason N."/>
            <person name="Brooks K."/>
            <person name="Chillingworth T."/>
            <person name="Cronin A."/>
            <person name="Davis P."/>
            <person name="Dowd L."/>
            <person name="Fraser A."/>
            <person name="Feltwell T."/>
            <person name="Hance Z."/>
            <person name="Holroyd S."/>
            <person name="Jagels K."/>
            <person name="Moule S."/>
            <person name="Mungall K."/>
            <person name="Price C."/>
            <person name="Rabbinowitsch R."/>
            <person name="Sharp S."/>
            <person name="Simmonds M."/>
            <person name="Steven K."/>
            <person name="Unwin L."/>
            <person name="Whithead S."/>
            <person name="Dupuy B."/>
            <person name="Dougan G."/>
            <person name="Barrell B.and.Parkhill.J."/>
        </authorList>
    </citation>
    <scope>NUCLEOTIDE SEQUENCE [LARGE SCALE GENOMIC DNA]</scope>
    <source>
        <strain evidence="4 5">630</strain>
    </source>
</reference>
<dbReference type="EMBL" id="AM180355">
    <property type="protein sequence ID" value="CAJ67411.1"/>
    <property type="molecule type" value="Genomic_DNA"/>
</dbReference>
<feature type="DNA-binding region" description="H-T-H motif" evidence="2">
    <location>
        <begin position="37"/>
        <end position="56"/>
    </location>
</feature>
<dbReference type="InterPro" id="IPR009057">
    <property type="entry name" value="Homeodomain-like_sf"/>
</dbReference>
<dbReference type="Pfam" id="PF00440">
    <property type="entry name" value="TetR_N"/>
    <property type="match status" value="1"/>
</dbReference>
<dbReference type="PhylomeDB" id="Q189C5"/>
<evidence type="ECO:0000313" key="4">
    <source>
        <dbReference type="EMBL" id="CAJ67411.1"/>
    </source>
</evidence>
<evidence type="ECO:0000259" key="3">
    <source>
        <dbReference type="PROSITE" id="PS50977"/>
    </source>
</evidence>
<dbReference type="PANTHER" id="PTHR43479:SF11">
    <property type="entry name" value="ACREF_ENVCD OPERON REPRESSOR-RELATED"/>
    <property type="match status" value="1"/>
</dbReference>
<evidence type="ECO:0000256" key="1">
    <source>
        <dbReference type="ARBA" id="ARBA00023125"/>
    </source>
</evidence>
<dbReference type="OrthoDB" id="9812484at2"/>
<dbReference type="PATRIC" id="fig|272563.8.peg.607"/>
<dbReference type="STRING" id="272563.CD630_05790"/>
<dbReference type="Proteomes" id="UP000001978">
    <property type="component" value="Chromosome"/>
</dbReference>
<dbReference type="EnsemblBacteria" id="CAJ67411">
    <property type="protein sequence ID" value="CAJ67411"/>
    <property type="gene ID" value="CD630_05790"/>
</dbReference>
<dbReference type="InterPro" id="IPR001647">
    <property type="entry name" value="HTH_TetR"/>
</dbReference>
<dbReference type="eggNOG" id="COG1309">
    <property type="taxonomic scope" value="Bacteria"/>
</dbReference>
<dbReference type="GO" id="GO:0003677">
    <property type="term" value="F:DNA binding"/>
    <property type="evidence" value="ECO:0007669"/>
    <property type="project" value="UniProtKB-UniRule"/>
</dbReference>
<dbReference type="AlphaFoldDB" id="Q189C5"/>
<evidence type="ECO:0000313" key="5">
    <source>
        <dbReference type="Proteomes" id="UP000001978"/>
    </source>
</evidence>
<feature type="domain" description="HTH tetR-type" evidence="3">
    <location>
        <begin position="14"/>
        <end position="74"/>
    </location>
</feature>
<dbReference type="Gene3D" id="1.10.357.10">
    <property type="entry name" value="Tetracycline Repressor, domain 2"/>
    <property type="match status" value="1"/>
</dbReference>
<organism evidence="4 5">
    <name type="scientific">Clostridioides difficile (strain 630)</name>
    <name type="common">Peptoclostridium difficile</name>
    <dbReference type="NCBI Taxonomy" id="272563"/>
    <lineage>
        <taxon>Bacteria</taxon>
        <taxon>Bacillati</taxon>
        <taxon>Bacillota</taxon>
        <taxon>Clostridia</taxon>
        <taxon>Peptostreptococcales</taxon>
        <taxon>Peptostreptococcaceae</taxon>
        <taxon>Clostridioides</taxon>
    </lineage>
</organism>
<dbReference type="PANTHER" id="PTHR43479">
    <property type="entry name" value="ACREF/ENVCD OPERON REPRESSOR-RELATED"/>
    <property type="match status" value="1"/>
</dbReference>
<dbReference type="BioCyc" id="PDIF272563:G12WB-690-MONOMER"/>
<accession>Q189C5</accession>
<proteinExistence type="predicted"/>
<keyword evidence="1 2" id="KW-0238">DNA-binding</keyword>
<sequence length="195" mass="22930">MIKMAKSFTEIEKDNIRKRLISECEINWSKYGYKKTNIDELCSKSGIAKGSFYTFFDSKEKLFFEVLNGIQNRLISSVDEILSNMPPKEGFAKSLKMLYRLYDKNPFLYSPNNPDFISLINKLPQDMFLQLESNNIQSFYDLIERHNLKLKIEKEKVFGVCNALLSSLLVKENIEYNYIEVFDFMVDNLVEHILE</sequence>
<evidence type="ECO:0000256" key="2">
    <source>
        <dbReference type="PROSITE-ProRule" id="PRU00335"/>
    </source>
</evidence>
<dbReference type="SUPFAM" id="SSF46689">
    <property type="entry name" value="Homeodomain-like"/>
    <property type="match status" value="1"/>
</dbReference>
<dbReference type="PROSITE" id="PS50977">
    <property type="entry name" value="HTH_TETR_2"/>
    <property type="match status" value="1"/>
</dbReference>
<name>Q189C5_CLOD6</name>
<gene>
    <name evidence="4" type="ordered locus">CD630_05790</name>
</gene>
<dbReference type="KEGG" id="cdf:CD630_05790"/>